<dbReference type="InterPro" id="IPR007555">
    <property type="entry name" value="DUF499"/>
</dbReference>
<organism evidence="1 2">
    <name type="scientific">Aeropyrum pernix (strain ATCC 700893 / DSM 11879 / JCM 9820 / NBRC 100138 / K1)</name>
    <dbReference type="NCBI Taxonomy" id="272557"/>
    <lineage>
        <taxon>Archaea</taxon>
        <taxon>Thermoproteota</taxon>
        <taxon>Thermoprotei</taxon>
        <taxon>Desulfurococcales</taxon>
        <taxon>Desulfurococcaceae</taxon>
        <taxon>Aeropyrum</taxon>
    </lineage>
</organism>
<dbReference type="PIR" id="G72734">
    <property type="entry name" value="G72734"/>
</dbReference>
<name>Q9YF25_AERPE</name>
<accession>Q9YF25</accession>
<dbReference type="Proteomes" id="UP000002518">
    <property type="component" value="Chromosome"/>
</dbReference>
<dbReference type="KEGG" id="ape:APE_0415"/>
<sequence length="1188" mass="135462">MVDVRSLRVRDEVKNLRYEPAVDLGDLVKGNAPIFIQDPAEFFSRTHLTDSMKELVIKAFMNLLGLKAETIGGKRYTVSSNLILLPSDLGGGKTHSLILLYHVFKLVRDSHDKESVISKLRILDNDIADFVDGNWDLIKNMSLNLVVIDCKYSDLAPSPVRPIEIGGRRVKTLWGYLGYELGRYDIVKISDERETAPYADDVSKLLNGSRALVLIDEIGRYYDQSGLEPTKISAFLMNLAEALSKYNVSEVAVVISIPYEVRGGGAEAKAGMEYVHRPELIRAINEVLSRPSVEIIKPVGRRDLAEILRKRIFAHKKNELKKFFNELVSREFNREYPAQVRRILDDRSFWREAEETYPFHPMFLNVLEKLAYRLPYLQRTRDAIKIAVQTVLALKEGLFDALEDEINLIMPHHIPLFVSEVLDETILRNAPDEYRVFYLILRSNVVVPENLGNLKKLSKEEFYERVMSRALKSLKEDEAKLGLKLASNIWLHSLVGLGLPMNMGEFPTTADLIYSVSPTEQDAKGVLGILRSVLPQLIVHGDPESDSAKWFFTIIPSVEELIEILKKNVTDEMAKNKLAELLESGLIGRRGRGRPPKGYKEESVFAGYAVVKNAATIPKEILDSRDPALIVFADKISKDELFKVLKGRNNIVVLAPHVEGMGEEEKLAPEDIAGIRELAGLRGKTVWDSLLEILKYYVATESIREENLRAFLGEKVVKGDEEYLKELLNLLKTKVESKKDYYYIHSWNMINRCYRKVYYYRLGQIRFEEGLSLESDKPILPLVEEFLREKELIPYEFKGENIISIVKDYLGKNPKEEPIKVGELWNFILSTDKANVPIIRYRDFIGAVEDLVKSLDYAIRVKGKLLWKPIFKSKEEADALDEGNKLLEKVREHLTRIKASWDDVELVYWEKVFDEWLIRETESIPSDKIIKVKDRSGQVFDIRDIKFDVKNVIKSGKLFYEEKKYLVELNYELPDDILEDKEYEVAGEVIVKNYENEFLVKLQPDEGLSVEPSEFKGKSPLPIKFRLKAGRAGNYRIKVEVYGNGSILDSRIISVSVKGEWIEEEITIGEEGEAVEEDAKLVSIRVNDVVGLPSITRVAKVYPGKIRGSLSVSGKAVSVSFNVDTTDPKVFELLWSPINSILRNMKEASALVDIEYSPEGELELRDVAKLLVSTKGLKFKVKKKASRR</sequence>
<evidence type="ECO:0000313" key="1">
    <source>
        <dbReference type="EMBL" id="BAA79371.1"/>
    </source>
</evidence>
<dbReference type="EMBL" id="BA000002">
    <property type="protein sequence ID" value="BAA79371.1"/>
    <property type="molecule type" value="Genomic_DNA"/>
</dbReference>
<evidence type="ECO:0008006" key="3">
    <source>
        <dbReference type="Google" id="ProtNLM"/>
    </source>
</evidence>
<dbReference type="EnsemblBacteria" id="BAA79371">
    <property type="protein sequence ID" value="BAA79371"/>
    <property type="gene ID" value="APE_0415"/>
</dbReference>
<dbReference type="Pfam" id="PF04465">
    <property type="entry name" value="DUF499"/>
    <property type="match status" value="1"/>
</dbReference>
<dbReference type="GeneID" id="1444605"/>
<keyword evidence="2" id="KW-1185">Reference proteome</keyword>
<reference evidence="1 2" key="1">
    <citation type="journal article" date="1999" name="DNA Res.">
        <title>Complete genome sequence of an aerobic hyper-thermophilic crenarchaeon, Aeropyrum pernix K1.</title>
        <authorList>
            <person name="Kawarabayasi Y."/>
            <person name="Hino Y."/>
            <person name="Horikawa H."/>
            <person name="Yamazaki S."/>
            <person name="Haikawa Y."/>
            <person name="Jin-no K."/>
            <person name="Takahashi M."/>
            <person name="Sekine M."/>
            <person name="Baba S."/>
            <person name="Ankai A."/>
            <person name="Kosugi H."/>
            <person name="Hosoyama A."/>
            <person name="Fukui S."/>
            <person name="Nagai Y."/>
            <person name="Nishijima K."/>
            <person name="Nakazawa H."/>
            <person name="Takamiya M."/>
            <person name="Masuda S."/>
            <person name="Funahashi T."/>
            <person name="Tanaka T."/>
            <person name="Kudoh Y."/>
            <person name="Yamazaki J."/>
            <person name="Kushida N."/>
            <person name="Oguchi A."/>
            <person name="Aoki K."/>
            <person name="Kubota K."/>
            <person name="Nakamura Y."/>
            <person name="Nomura N."/>
            <person name="Sako Y."/>
            <person name="Kikuchi H."/>
        </authorList>
    </citation>
    <scope>NUCLEOTIDE SEQUENCE [LARGE SCALE GENOMIC DNA]</scope>
    <source>
        <strain evidence="2">ATCC 700893 / DSM 11879 / JCM 9820 / NBRC 100138 / K1</strain>
    </source>
</reference>
<dbReference type="PATRIC" id="fig|272557.25.peg.308"/>
<dbReference type="eggNOG" id="arCOG00887">
    <property type="taxonomic scope" value="Archaea"/>
</dbReference>
<gene>
    <name evidence="1" type="ordered locus">APE_0415</name>
</gene>
<dbReference type="STRING" id="272557.APE_0415"/>
<evidence type="ECO:0000313" key="2">
    <source>
        <dbReference type="Proteomes" id="UP000002518"/>
    </source>
</evidence>
<proteinExistence type="predicted"/>
<dbReference type="RefSeq" id="WP_010865722.1">
    <property type="nucleotide sequence ID" value="NC_000854.2"/>
</dbReference>
<protein>
    <recommendedName>
        <fullName evidence="3">DUF499 domain-containing protein</fullName>
    </recommendedName>
</protein>
<dbReference type="AlphaFoldDB" id="Q9YF25"/>